<name>A0A0A9DCY1_ARUDO</name>
<proteinExistence type="predicted"/>
<sequence length="100" mass="11229">MCVTLACFHPECQNPQRRPRAKPPRTHSCSKTSCPNQNNTIMCATYHIGQRYLLLEPTIAQRAPAPNQNNKIMCATDHIGQRYRPTSAPDLKSSRKVIGP</sequence>
<protein>
    <submittedName>
        <fullName evidence="2">Uncharacterized protein</fullName>
    </submittedName>
</protein>
<reference evidence="2" key="1">
    <citation type="submission" date="2014-09" db="EMBL/GenBank/DDBJ databases">
        <authorList>
            <person name="Magalhaes I.L.F."/>
            <person name="Oliveira U."/>
            <person name="Santos F.R."/>
            <person name="Vidigal T.H.D.A."/>
            <person name="Brescovit A.D."/>
            <person name="Santos A.J."/>
        </authorList>
    </citation>
    <scope>NUCLEOTIDE SEQUENCE</scope>
    <source>
        <tissue evidence="2">Shoot tissue taken approximately 20 cm above the soil surface</tissue>
    </source>
</reference>
<dbReference type="AlphaFoldDB" id="A0A0A9DCY1"/>
<reference evidence="2" key="2">
    <citation type="journal article" date="2015" name="Data Brief">
        <title>Shoot transcriptome of the giant reed, Arundo donax.</title>
        <authorList>
            <person name="Barrero R.A."/>
            <person name="Guerrero F.D."/>
            <person name="Moolhuijzen P."/>
            <person name="Goolsby J.A."/>
            <person name="Tidwell J."/>
            <person name="Bellgard S.E."/>
            <person name="Bellgard M.I."/>
        </authorList>
    </citation>
    <scope>NUCLEOTIDE SEQUENCE</scope>
    <source>
        <tissue evidence="2">Shoot tissue taken approximately 20 cm above the soil surface</tissue>
    </source>
</reference>
<organism evidence="2">
    <name type="scientific">Arundo donax</name>
    <name type="common">Giant reed</name>
    <name type="synonym">Donax arundinaceus</name>
    <dbReference type="NCBI Taxonomy" id="35708"/>
    <lineage>
        <taxon>Eukaryota</taxon>
        <taxon>Viridiplantae</taxon>
        <taxon>Streptophyta</taxon>
        <taxon>Embryophyta</taxon>
        <taxon>Tracheophyta</taxon>
        <taxon>Spermatophyta</taxon>
        <taxon>Magnoliopsida</taxon>
        <taxon>Liliopsida</taxon>
        <taxon>Poales</taxon>
        <taxon>Poaceae</taxon>
        <taxon>PACMAD clade</taxon>
        <taxon>Arundinoideae</taxon>
        <taxon>Arundineae</taxon>
        <taxon>Arundo</taxon>
    </lineage>
</organism>
<evidence type="ECO:0000256" key="1">
    <source>
        <dbReference type="SAM" id="MobiDB-lite"/>
    </source>
</evidence>
<accession>A0A0A9DCY1</accession>
<dbReference type="EMBL" id="GBRH01212234">
    <property type="protein sequence ID" value="JAD85661.1"/>
    <property type="molecule type" value="Transcribed_RNA"/>
</dbReference>
<evidence type="ECO:0000313" key="2">
    <source>
        <dbReference type="EMBL" id="JAD85661.1"/>
    </source>
</evidence>
<feature type="region of interest" description="Disordered" evidence="1">
    <location>
        <begin position="14"/>
        <end position="33"/>
    </location>
</feature>